<keyword evidence="3" id="KW-0813">Transport</keyword>
<evidence type="ECO:0000256" key="10">
    <source>
        <dbReference type="ARBA" id="ARBA00023004"/>
    </source>
</evidence>
<keyword evidence="7" id="KW-0479">Metal-binding</keyword>
<keyword evidence="8" id="KW-0249">Electron transport</keyword>
<dbReference type="InParanoid" id="A0A6N7EZC2"/>
<evidence type="ECO:0000256" key="2">
    <source>
        <dbReference type="ARBA" id="ARBA00004651"/>
    </source>
</evidence>
<name>A0A6N7EZC2_9GAMM</name>
<feature type="transmembrane region" description="Helical" evidence="13">
    <location>
        <begin position="146"/>
        <end position="167"/>
    </location>
</feature>
<dbReference type="AlphaFoldDB" id="A0A6N7EZC2"/>
<organism evidence="15 16">
    <name type="scientific">Ostreibacterium oceani</name>
    <dbReference type="NCBI Taxonomy" id="2654998"/>
    <lineage>
        <taxon>Bacteria</taxon>
        <taxon>Pseudomonadati</taxon>
        <taxon>Pseudomonadota</taxon>
        <taxon>Gammaproteobacteria</taxon>
        <taxon>Cardiobacteriales</taxon>
        <taxon>Ostreibacteriaceae</taxon>
        <taxon>Ostreibacterium</taxon>
    </lineage>
</organism>
<dbReference type="InterPro" id="IPR016174">
    <property type="entry name" value="Di-haem_cyt_TM"/>
</dbReference>
<dbReference type="InterPro" id="IPR052168">
    <property type="entry name" value="Cytochrome_b561_oxidase"/>
</dbReference>
<keyword evidence="10" id="KW-0408">Iron</keyword>
<dbReference type="PANTHER" id="PTHR30529:SF1">
    <property type="entry name" value="CYTOCHROME B561 HOMOLOG 2"/>
    <property type="match status" value="1"/>
</dbReference>
<evidence type="ECO:0000256" key="7">
    <source>
        <dbReference type="ARBA" id="ARBA00022723"/>
    </source>
</evidence>
<dbReference type="PANTHER" id="PTHR30529">
    <property type="entry name" value="CYTOCHROME B561"/>
    <property type="match status" value="1"/>
</dbReference>
<feature type="transmembrane region" description="Helical" evidence="13">
    <location>
        <begin position="54"/>
        <end position="71"/>
    </location>
</feature>
<comment type="cofactor">
    <cofactor evidence="1">
        <name>heme b</name>
        <dbReference type="ChEBI" id="CHEBI:60344"/>
    </cofactor>
</comment>
<dbReference type="GO" id="GO:0009055">
    <property type="term" value="F:electron transfer activity"/>
    <property type="evidence" value="ECO:0007669"/>
    <property type="project" value="InterPro"/>
</dbReference>
<sequence>MIRDTHDQFGALTKLLHWLTAVAVIGLFGSGFYMVGLDYYDPLYHLIPNYHKSFGILFGVAISSQIVWRLINKRPKPVPTLKRWEHLTATTVQVAMYVLMALIAFLGYLISTSAGAPISVFGWFDVPATIIGIENQADLAGFWHKWGAYTLIFLAAVHAMAALKHHFIDKDNTLRRMLLSRRD</sequence>
<protein>
    <submittedName>
        <fullName evidence="15">Cytochrome b</fullName>
    </submittedName>
</protein>
<feature type="domain" description="Cytochrome b561 bacterial/Ni-hydrogenase" evidence="14">
    <location>
        <begin position="9"/>
        <end position="178"/>
    </location>
</feature>
<keyword evidence="6 13" id="KW-0812">Transmembrane</keyword>
<keyword evidence="4" id="KW-1003">Cell membrane</keyword>
<keyword evidence="9 13" id="KW-1133">Transmembrane helix</keyword>
<evidence type="ECO:0000313" key="16">
    <source>
        <dbReference type="Proteomes" id="UP000471298"/>
    </source>
</evidence>
<evidence type="ECO:0000313" key="15">
    <source>
        <dbReference type="EMBL" id="MPV86875.1"/>
    </source>
</evidence>
<evidence type="ECO:0000256" key="9">
    <source>
        <dbReference type="ARBA" id="ARBA00022989"/>
    </source>
</evidence>
<evidence type="ECO:0000256" key="6">
    <source>
        <dbReference type="ARBA" id="ARBA00022692"/>
    </source>
</evidence>
<dbReference type="Pfam" id="PF01292">
    <property type="entry name" value="Ni_hydr_CYTB"/>
    <property type="match status" value="1"/>
</dbReference>
<dbReference type="Gene3D" id="1.20.950.20">
    <property type="entry name" value="Transmembrane di-heme cytochromes, Chain C"/>
    <property type="match status" value="1"/>
</dbReference>
<comment type="caution">
    <text evidence="15">The sequence shown here is derived from an EMBL/GenBank/DDBJ whole genome shotgun (WGS) entry which is preliminary data.</text>
</comment>
<dbReference type="RefSeq" id="WP_152810864.1">
    <property type="nucleotide sequence ID" value="NZ_WHNW01000013.1"/>
</dbReference>
<comment type="subcellular location">
    <subcellularLocation>
        <location evidence="2">Cell membrane</location>
        <topology evidence="2">Multi-pass membrane protein</topology>
    </subcellularLocation>
</comment>
<comment type="similarity">
    <text evidence="12">Belongs to the cytochrome b561 family.</text>
</comment>
<evidence type="ECO:0000256" key="3">
    <source>
        <dbReference type="ARBA" id="ARBA00022448"/>
    </source>
</evidence>
<evidence type="ECO:0000256" key="4">
    <source>
        <dbReference type="ARBA" id="ARBA00022475"/>
    </source>
</evidence>
<dbReference type="GO" id="GO:0022904">
    <property type="term" value="P:respiratory electron transport chain"/>
    <property type="evidence" value="ECO:0007669"/>
    <property type="project" value="InterPro"/>
</dbReference>
<gene>
    <name evidence="15" type="ORF">GCU85_09070</name>
</gene>
<dbReference type="GO" id="GO:0005886">
    <property type="term" value="C:plasma membrane"/>
    <property type="evidence" value="ECO:0007669"/>
    <property type="project" value="UniProtKB-SubCell"/>
</dbReference>
<keyword evidence="11 13" id="KW-0472">Membrane</keyword>
<evidence type="ECO:0000259" key="14">
    <source>
        <dbReference type="Pfam" id="PF01292"/>
    </source>
</evidence>
<accession>A0A6N7EZC2</accession>
<evidence type="ECO:0000256" key="11">
    <source>
        <dbReference type="ARBA" id="ARBA00023136"/>
    </source>
</evidence>
<dbReference type="GO" id="GO:0020037">
    <property type="term" value="F:heme binding"/>
    <property type="evidence" value="ECO:0007669"/>
    <property type="project" value="TreeGrafter"/>
</dbReference>
<keyword evidence="16" id="KW-1185">Reference proteome</keyword>
<feature type="transmembrane region" description="Helical" evidence="13">
    <location>
        <begin position="92"/>
        <end position="110"/>
    </location>
</feature>
<dbReference type="Proteomes" id="UP000471298">
    <property type="component" value="Unassembled WGS sequence"/>
</dbReference>
<reference evidence="15 16" key="1">
    <citation type="submission" date="2019-10" db="EMBL/GenBank/DDBJ databases">
        <title>Cardiobacteriales fam. a chemoheterotrophic member of the order Cardiobacteriales, and proposal of Cardiobacteriales fam. nov.</title>
        <authorList>
            <person name="Wang C."/>
        </authorList>
    </citation>
    <scope>NUCLEOTIDE SEQUENCE [LARGE SCALE GENOMIC DNA]</scope>
    <source>
        <strain evidence="15 16">ML27</strain>
    </source>
</reference>
<evidence type="ECO:0000256" key="8">
    <source>
        <dbReference type="ARBA" id="ARBA00022982"/>
    </source>
</evidence>
<dbReference type="SUPFAM" id="SSF81342">
    <property type="entry name" value="Transmembrane di-heme cytochromes"/>
    <property type="match status" value="1"/>
</dbReference>
<proteinExistence type="inferred from homology"/>
<dbReference type="InterPro" id="IPR011577">
    <property type="entry name" value="Cyt_b561_bac/Ni-Hgenase"/>
</dbReference>
<evidence type="ECO:0000256" key="5">
    <source>
        <dbReference type="ARBA" id="ARBA00022617"/>
    </source>
</evidence>
<feature type="transmembrane region" description="Helical" evidence="13">
    <location>
        <begin position="12"/>
        <end position="34"/>
    </location>
</feature>
<evidence type="ECO:0000256" key="1">
    <source>
        <dbReference type="ARBA" id="ARBA00001970"/>
    </source>
</evidence>
<evidence type="ECO:0000256" key="13">
    <source>
        <dbReference type="SAM" id="Phobius"/>
    </source>
</evidence>
<dbReference type="FunCoup" id="A0A6N7EZC2">
    <property type="interactions" value="75"/>
</dbReference>
<evidence type="ECO:0000256" key="12">
    <source>
        <dbReference type="ARBA" id="ARBA00037975"/>
    </source>
</evidence>
<dbReference type="GO" id="GO:0046872">
    <property type="term" value="F:metal ion binding"/>
    <property type="evidence" value="ECO:0007669"/>
    <property type="project" value="UniProtKB-KW"/>
</dbReference>
<keyword evidence="5" id="KW-0349">Heme</keyword>
<dbReference type="EMBL" id="WHNW01000013">
    <property type="protein sequence ID" value="MPV86875.1"/>
    <property type="molecule type" value="Genomic_DNA"/>
</dbReference>